<keyword evidence="4" id="KW-1185">Reference proteome</keyword>
<dbReference type="Gene3D" id="3.60.40.10">
    <property type="entry name" value="PPM-type phosphatase domain"/>
    <property type="match status" value="1"/>
</dbReference>
<dbReference type="PANTHER" id="PTHR43156">
    <property type="entry name" value="STAGE II SPORULATION PROTEIN E-RELATED"/>
    <property type="match status" value="1"/>
</dbReference>
<name>A0ABR6EBF8_9ACTN</name>
<dbReference type="InterPro" id="IPR003018">
    <property type="entry name" value="GAF"/>
</dbReference>
<accession>A0ABR6EBF8</accession>
<dbReference type="InterPro" id="IPR036890">
    <property type="entry name" value="HATPase_C_sf"/>
</dbReference>
<dbReference type="Pfam" id="PF13185">
    <property type="entry name" value="GAF_2"/>
    <property type="match status" value="1"/>
</dbReference>
<dbReference type="SUPFAM" id="SSF81606">
    <property type="entry name" value="PP2C-like"/>
    <property type="match status" value="1"/>
</dbReference>
<feature type="domain" description="PPM-type phosphatase" evidence="2">
    <location>
        <begin position="324"/>
        <end position="571"/>
    </location>
</feature>
<gene>
    <name evidence="3" type="ORF">GL263_02330</name>
</gene>
<dbReference type="Pfam" id="PF07228">
    <property type="entry name" value="SpoIIE"/>
    <property type="match status" value="1"/>
</dbReference>
<dbReference type="SMART" id="SM00331">
    <property type="entry name" value="PP2C_SIG"/>
    <property type="match status" value="1"/>
</dbReference>
<dbReference type="Gene3D" id="3.30.450.20">
    <property type="entry name" value="PAS domain"/>
    <property type="match status" value="1"/>
</dbReference>
<dbReference type="Gene3D" id="3.30.565.10">
    <property type="entry name" value="Histidine kinase-like ATPase, C-terminal domain"/>
    <property type="match status" value="1"/>
</dbReference>
<dbReference type="InterPro" id="IPR029016">
    <property type="entry name" value="GAF-like_dom_sf"/>
</dbReference>
<sequence>MRTEDVLAATGTGIWTWDHAARQIILDATAARLLGLSPDAGRPVRAAESALRACFHVVDFVELNGIITLAVAEGRIAEAMMRVVDRDGSVLRTVRTRLKPRGDPGRGRDSAPFTLVGTVTEVAEPSEGQTQVTGDWRRSREAFLLDAGRALAEARSTSEVLRVAAALSMPGFSPDGLAVFGVDGDRLSVIGHHGHGEDGAELPFLDMPLETPYPAADVVRSGRAVYLTSPAEYQRRYPTTWPLAERFNRQSWAFLPLVVAGRTTGAWMAAFAQPAAFSPDERAVLTTVARMLAQALSRAYLHESERELADGLQRTMRPAGAPDVKGLTVAARYVPTGGGLQVGGDWYDVIPLPSGRTALVIGDVQGHDVRAAGIMSQLRIALRAYAAEGHRPEAVLSRASRFLAGMASSAAASAPDGEPVDDRFATCLYIEADPLLGTMDIARAGHLDPAVLLADGTLMLRPTAGGLPLGITPGPGLTGGGADGDYPTTRLVLEPGETLLVCTDGLIETGGHDAETGWARLREVLDRHRTANLEEIADELVRAVHGPPSHHTRGPLTDRREDDIALLLVRRGEKGVRPATARRTVLTISQADASRVADARHQLQAMLYDWGAAPADAESIPGAGAGPAGPHATEAAAAVDGAVLMLSEILTNVLIHTEDDALMVAEVTGQPGSRRLRVEVSDHSDELPHRRDPGELASSGRGLVLMDLLAGGWGVDPRGEGKVIWFEMREDAPP</sequence>
<feature type="non-terminal residue" evidence="3">
    <location>
        <position position="734"/>
    </location>
</feature>
<dbReference type="SUPFAM" id="SSF55785">
    <property type="entry name" value="PYP-like sensor domain (PAS domain)"/>
    <property type="match status" value="1"/>
</dbReference>
<dbReference type="EMBL" id="WMLF01000018">
    <property type="protein sequence ID" value="MBB1242417.1"/>
    <property type="molecule type" value="Genomic_DNA"/>
</dbReference>
<dbReference type="InterPro" id="IPR001932">
    <property type="entry name" value="PPM-type_phosphatase-like_dom"/>
</dbReference>
<dbReference type="InterPro" id="IPR052016">
    <property type="entry name" value="Bact_Sigma-Reg"/>
</dbReference>
<keyword evidence="1" id="KW-0378">Hydrolase</keyword>
<organism evidence="3 4">
    <name type="scientific">Streptomyces durbertensis</name>
    <dbReference type="NCBI Taxonomy" id="2448886"/>
    <lineage>
        <taxon>Bacteria</taxon>
        <taxon>Bacillati</taxon>
        <taxon>Actinomycetota</taxon>
        <taxon>Actinomycetes</taxon>
        <taxon>Kitasatosporales</taxon>
        <taxon>Streptomycetaceae</taxon>
        <taxon>Streptomyces</taxon>
    </lineage>
</organism>
<reference evidence="4" key="1">
    <citation type="journal article" date="2020" name="Syst. Appl. Microbiol.">
        <title>Streptomyces alkaliterrae sp. nov., isolated from an alkaline soil, and emended descriptions of Streptomyces alkaliphilus, Streptomyces calidiresistens and Streptomyces durbertensis.</title>
        <authorList>
            <person name="Swiecimska M."/>
            <person name="Golinska P."/>
            <person name="Nouioui I."/>
            <person name="Wypij M."/>
            <person name="Rai M."/>
            <person name="Sangal V."/>
            <person name="Goodfellow M."/>
        </authorList>
    </citation>
    <scope>NUCLEOTIDE SEQUENCE [LARGE SCALE GENOMIC DNA]</scope>
    <source>
        <strain evidence="4">DSM 104538</strain>
    </source>
</reference>
<dbReference type="RefSeq" id="WP_182853844.1">
    <property type="nucleotide sequence ID" value="NZ_WMLF01000018.1"/>
</dbReference>
<dbReference type="InterPro" id="IPR035965">
    <property type="entry name" value="PAS-like_dom_sf"/>
</dbReference>
<evidence type="ECO:0000256" key="1">
    <source>
        <dbReference type="ARBA" id="ARBA00022801"/>
    </source>
</evidence>
<dbReference type="InterPro" id="IPR036457">
    <property type="entry name" value="PPM-type-like_dom_sf"/>
</dbReference>
<evidence type="ECO:0000313" key="4">
    <source>
        <dbReference type="Proteomes" id="UP000766698"/>
    </source>
</evidence>
<dbReference type="Proteomes" id="UP000766698">
    <property type="component" value="Unassembled WGS sequence"/>
</dbReference>
<comment type="caution">
    <text evidence="3">The sequence shown here is derived from an EMBL/GenBank/DDBJ whole genome shotgun (WGS) entry which is preliminary data.</text>
</comment>
<dbReference type="PANTHER" id="PTHR43156:SF2">
    <property type="entry name" value="STAGE II SPORULATION PROTEIN E"/>
    <property type="match status" value="1"/>
</dbReference>
<dbReference type="CDD" id="cd16936">
    <property type="entry name" value="HATPase_RsbW-like"/>
    <property type="match status" value="1"/>
</dbReference>
<dbReference type="Gene3D" id="3.30.450.40">
    <property type="match status" value="1"/>
</dbReference>
<evidence type="ECO:0000313" key="3">
    <source>
        <dbReference type="EMBL" id="MBB1242417.1"/>
    </source>
</evidence>
<dbReference type="SUPFAM" id="SSF55781">
    <property type="entry name" value="GAF domain-like"/>
    <property type="match status" value="1"/>
</dbReference>
<protein>
    <submittedName>
        <fullName evidence="3">SpoIIE family protein phosphatase</fullName>
    </submittedName>
</protein>
<evidence type="ECO:0000259" key="2">
    <source>
        <dbReference type="SMART" id="SM00331"/>
    </source>
</evidence>
<proteinExistence type="predicted"/>